<name>A0A8X6N6E1_NEPPI</name>
<dbReference type="AlphaFoldDB" id="A0A8X6N6E1"/>
<gene>
    <name evidence="1" type="ORF">NPIL_482501</name>
</gene>
<keyword evidence="2" id="KW-1185">Reference proteome</keyword>
<comment type="caution">
    <text evidence="1">The sequence shown here is derived from an EMBL/GenBank/DDBJ whole genome shotgun (WGS) entry which is preliminary data.</text>
</comment>
<evidence type="ECO:0000313" key="1">
    <source>
        <dbReference type="EMBL" id="GFS95639.1"/>
    </source>
</evidence>
<dbReference type="Proteomes" id="UP000887013">
    <property type="component" value="Unassembled WGS sequence"/>
</dbReference>
<accession>A0A8X6N6E1</accession>
<evidence type="ECO:0000313" key="2">
    <source>
        <dbReference type="Proteomes" id="UP000887013"/>
    </source>
</evidence>
<proteinExistence type="predicted"/>
<dbReference type="EMBL" id="BMAW01054294">
    <property type="protein sequence ID" value="GFS95639.1"/>
    <property type="molecule type" value="Genomic_DNA"/>
</dbReference>
<organism evidence="1 2">
    <name type="scientific">Nephila pilipes</name>
    <name type="common">Giant wood spider</name>
    <name type="synonym">Nephila maculata</name>
    <dbReference type="NCBI Taxonomy" id="299642"/>
    <lineage>
        <taxon>Eukaryota</taxon>
        <taxon>Metazoa</taxon>
        <taxon>Ecdysozoa</taxon>
        <taxon>Arthropoda</taxon>
        <taxon>Chelicerata</taxon>
        <taxon>Arachnida</taxon>
        <taxon>Araneae</taxon>
        <taxon>Araneomorphae</taxon>
        <taxon>Entelegynae</taxon>
        <taxon>Araneoidea</taxon>
        <taxon>Nephilidae</taxon>
        <taxon>Nephila</taxon>
    </lineage>
</organism>
<sequence>TLSSYYDKEESVGLKCLQMIQFESSWSQSYTQELGFGHVHDRAQSWKDGSLRHTAVRLHKKLLIQSVLKGGGKL</sequence>
<protein>
    <submittedName>
        <fullName evidence="1">Uncharacterized protein</fullName>
    </submittedName>
</protein>
<reference evidence="1" key="1">
    <citation type="submission" date="2020-08" db="EMBL/GenBank/DDBJ databases">
        <title>Multicomponent nature underlies the extraordinary mechanical properties of spider dragline silk.</title>
        <authorList>
            <person name="Kono N."/>
            <person name="Nakamura H."/>
            <person name="Mori M."/>
            <person name="Yoshida Y."/>
            <person name="Ohtoshi R."/>
            <person name="Malay A.D."/>
            <person name="Moran D.A.P."/>
            <person name="Tomita M."/>
            <person name="Numata K."/>
            <person name="Arakawa K."/>
        </authorList>
    </citation>
    <scope>NUCLEOTIDE SEQUENCE</scope>
</reference>
<feature type="non-terminal residue" evidence="1">
    <location>
        <position position="1"/>
    </location>
</feature>